<keyword evidence="2" id="KW-1185">Reference proteome</keyword>
<dbReference type="EMBL" id="CAVMJV010000077">
    <property type="protein sequence ID" value="CAK5089550.1"/>
    <property type="molecule type" value="Genomic_DNA"/>
</dbReference>
<evidence type="ECO:0000313" key="1">
    <source>
        <dbReference type="EMBL" id="CAK5089550.1"/>
    </source>
</evidence>
<protein>
    <submittedName>
        <fullName evidence="1">Uncharacterized protein</fullName>
    </submittedName>
</protein>
<proteinExistence type="predicted"/>
<evidence type="ECO:0000313" key="2">
    <source>
        <dbReference type="Proteomes" id="UP001497535"/>
    </source>
</evidence>
<gene>
    <name evidence="1" type="ORF">MENTE1834_LOCUS37266</name>
</gene>
<organism evidence="1 2">
    <name type="scientific">Meloidogyne enterolobii</name>
    <name type="common">Root-knot nematode worm</name>
    <name type="synonym">Meloidogyne mayaguensis</name>
    <dbReference type="NCBI Taxonomy" id="390850"/>
    <lineage>
        <taxon>Eukaryota</taxon>
        <taxon>Metazoa</taxon>
        <taxon>Ecdysozoa</taxon>
        <taxon>Nematoda</taxon>
        <taxon>Chromadorea</taxon>
        <taxon>Rhabditida</taxon>
        <taxon>Tylenchina</taxon>
        <taxon>Tylenchomorpha</taxon>
        <taxon>Tylenchoidea</taxon>
        <taxon>Meloidogynidae</taxon>
        <taxon>Meloidogyninae</taxon>
        <taxon>Meloidogyne</taxon>
    </lineage>
</organism>
<name>A0ACB1ADK7_MELEN</name>
<dbReference type="Proteomes" id="UP001497535">
    <property type="component" value="Unassembled WGS sequence"/>
</dbReference>
<sequence length="104" mass="11822">MIVVKNLKKFFTFRTAEDKFLTSGYIVQAYCDSGDYDQMLQAAKEQVELANNQNDDLMRSEALLNLARANERLAEYEKAIDFAEQSLALPGIDRRSPGYAHLGR</sequence>
<comment type="caution">
    <text evidence="1">The sequence shown here is derived from an EMBL/GenBank/DDBJ whole genome shotgun (WGS) entry which is preliminary data.</text>
</comment>
<reference evidence="1" key="1">
    <citation type="submission" date="2023-11" db="EMBL/GenBank/DDBJ databases">
        <authorList>
            <person name="Poullet M."/>
        </authorList>
    </citation>
    <scope>NUCLEOTIDE SEQUENCE</scope>
    <source>
        <strain evidence="1">E1834</strain>
    </source>
</reference>
<accession>A0ACB1ADK7</accession>